<dbReference type="EMBL" id="ML991828">
    <property type="protein sequence ID" value="KAF2231348.1"/>
    <property type="molecule type" value="Genomic_DNA"/>
</dbReference>
<dbReference type="AlphaFoldDB" id="A0A6A6H0J0"/>
<dbReference type="InterPro" id="IPR053203">
    <property type="entry name" value="Cisplatin_resist-associated"/>
</dbReference>
<evidence type="ECO:0000313" key="3">
    <source>
        <dbReference type="Proteomes" id="UP000800092"/>
    </source>
</evidence>
<feature type="compositionally biased region" description="Gly residues" evidence="1">
    <location>
        <begin position="142"/>
        <end position="163"/>
    </location>
</feature>
<dbReference type="PANTHER" id="PTHR34693:SF5">
    <property type="match status" value="1"/>
</dbReference>
<evidence type="ECO:0000256" key="1">
    <source>
        <dbReference type="SAM" id="MobiDB-lite"/>
    </source>
</evidence>
<protein>
    <submittedName>
        <fullName evidence="2">Uncharacterized protein</fullName>
    </submittedName>
</protein>
<dbReference type="Pfam" id="PF12223">
    <property type="entry name" value="DUF3602"/>
    <property type="match status" value="1"/>
</dbReference>
<dbReference type="PANTHER" id="PTHR34693">
    <property type="entry name" value="PROTEIN PAR32"/>
    <property type="match status" value="1"/>
</dbReference>
<feature type="compositionally biased region" description="Polar residues" evidence="1">
    <location>
        <begin position="31"/>
        <end position="42"/>
    </location>
</feature>
<feature type="region of interest" description="Disordered" evidence="1">
    <location>
        <begin position="1"/>
        <end position="168"/>
    </location>
</feature>
<feature type="compositionally biased region" description="Gly residues" evidence="1">
    <location>
        <begin position="1"/>
        <end position="10"/>
    </location>
</feature>
<gene>
    <name evidence="2" type="ORF">EV356DRAFT_535620</name>
</gene>
<feature type="region of interest" description="Disordered" evidence="1">
    <location>
        <begin position="191"/>
        <end position="214"/>
    </location>
</feature>
<sequence>MPSIGRGGAGNMFPNADSNPPNRRSSPDLEASTQTASSSDALHSSAPAPPRTEEQYKTMGRGGAGNWYSPSTLEQTGTFSSTPTPNGTVESTLSPQNTDPSSISETQQSNISAHQANAAESTRARGDSSSKVPPSHFPAYVGRGGAGNYTGEGGGGGGTGIGMSGATNPWDREIEMQQMRVTAGVEEDVERELSRPPRAHLGEGKIGVARVGGN</sequence>
<feature type="compositionally biased region" description="Basic and acidic residues" evidence="1">
    <location>
        <begin position="191"/>
        <end position="203"/>
    </location>
</feature>
<dbReference type="Proteomes" id="UP000800092">
    <property type="component" value="Unassembled WGS sequence"/>
</dbReference>
<reference evidence="2" key="1">
    <citation type="journal article" date="2020" name="Stud. Mycol.">
        <title>101 Dothideomycetes genomes: a test case for predicting lifestyles and emergence of pathogens.</title>
        <authorList>
            <person name="Haridas S."/>
            <person name="Albert R."/>
            <person name="Binder M."/>
            <person name="Bloem J."/>
            <person name="Labutti K."/>
            <person name="Salamov A."/>
            <person name="Andreopoulos B."/>
            <person name="Baker S."/>
            <person name="Barry K."/>
            <person name="Bills G."/>
            <person name="Bluhm B."/>
            <person name="Cannon C."/>
            <person name="Castanera R."/>
            <person name="Culley D."/>
            <person name="Daum C."/>
            <person name="Ezra D."/>
            <person name="Gonzalez J."/>
            <person name="Henrissat B."/>
            <person name="Kuo A."/>
            <person name="Liang C."/>
            <person name="Lipzen A."/>
            <person name="Lutzoni F."/>
            <person name="Magnuson J."/>
            <person name="Mondo S."/>
            <person name="Nolan M."/>
            <person name="Ohm R."/>
            <person name="Pangilinan J."/>
            <person name="Park H.-J."/>
            <person name="Ramirez L."/>
            <person name="Alfaro M."/>
            <person name="Sun H."/>
            <person name="Tritt A."/>
            <person name="Yoshinaga Y."/>
            <person name="Zwiers L.-H."/>
            <person name="Turgeon B."/>
            <person name="Goodwin S."/>
            <person name="Spatafora J."/>
            <person name="Crous P."/>
            <person name="Grigoriev I."/>
        </authorList>
    </citation>
    <scope>NUCLEOTIDE SEQUENCE</scope>
    <source>
        <strain evidence="2">Tuck. ex Michener</strain>
    </source>
</reference>
<organism evidence="2 3">
    <name type="scientific">Viridothelium virens</name>
    <name type="common">Speckled blister lichen</name>
    <name type="synonym">Trypethelium virens</name>
    <dbReference type="NCBI Taxonomy" id="1048519"/>
    <lineage>
        <taxon>Eukaryota</taxon>
        <taxon>Fungi</taxon>
        <taxon>Dikarya</taxon>
        <taxon>Ascomycota</taxon>
        <taxon>Pezizomycotina</taxon>
        <taxon>Dothideomycetes</taxon>
        <taxon>Dothideomycetes incertae sedis</taxon>
        <taxon>Trypetheliales</taxon>
        <taxon>Trypetheliaceae</taxon>
        <taxon>Viridothelium</taxon>
    </lineage>
</organism>
<keyword evidence="3" id="KW-1185">Reference proteome</keyword>
<dbReference type="OrthoDB" id="4159136at2759"/>
<proteinExistence type="predicted"/>
<feature type="compositionally biased region" description="Polar residues" evidence="1">
    <location>
        <begin position="68"/>
        <end position="120"/>
    </location>
</feature>
<evidence type="ECO:0000313" key="2">
    <source>
        <dbReference type="EMBL" id="KAF2231348.1"/>
    </source>
</evidence>
<dbReference type="InterPro" id="IPR022024">
    <property type="entry name" value="DUF3602"/>
</dbReference>
<accession>A0A6A6H0J0</accession>
<name>A0A6A6H0J0_VIRVR</name>